<protein>
    <submittedName>
        <fullName evidence="1">Uncharacterized protein</fullName>
    </submittedName>
</protein>
<name>A0A6C0C7M8_9ZZZZ</name>
<dbReference type="AlphaFoldDB" id="A0A6C0C7M8"/>
<organism evidence="1">
    <name type="scientific">viral metagenome</name>
    <dbReference type="NCBI Taxonomy" id="1070528"/>
    <lineage>
        <taxon>unclassified sequences</taxon>
        <taxon>metagenomes</taxon>
        <taxon>organismal metagenomes</taxon>
    </lineage>
</organism>
<dbReference type="EMBL" id="MN739354">
    <property type="protein sequence ID" value="QHT00357.1"/>
    <property type="molecule type" value="Genomic_DNA"/>
</dbReference>
<proteinExistence type="predicted"/>
<sequence length="156" mass="18356">MDPAQLDAIIADVQKNKIEQIGDDIAARLQKLEVFHLVMAFSIICGLVNNSRFNAIIKRFEQKYPCEDKFKIVWTKFQNNSFNKTFTDPFLFAISEKNPNDESVRIFFTKMNQFVVSNNYGDVSKTFMSIQQCFGNKYSKYQEEEDMVRDIYRMLK</sequence>
<reference evidence="1" key="1">
    <citation type="journal article" date="2020" name="Nature">
        <title>Giant virus diversity and host interactions through global metagenomics.</title>
        <authorList>
            <person name="Schulz F."/>
            <person name="Roux S."/>
            <person name="Paez-Espino D."/>
            <person name="Jungbluth S."/>
            <person name="Walsh D.A."/>
            <person name="Denef V.J."/>
            <person name="McMahon K.D."/>
            <person name="Konstantinidis K.T."/>
            <person name="Eloe-Fadrosh E.A."/>
            <person name="Kyrpides N.C."/>
            <person name="Woyke T."/>
        </authorList>
    </citation>
    <scope>NUCLEOTIDE SEQUENCE</scope>
    <source>
        <strain evidence="1">GVMAG-M-3300020192-26</strain>
    </source>
</reference>
<accession>A0A6C0C7M8</accession>
<evidence type="ECO:0000313" key="1">
    <source>
        <dbReference type="EMBL" id="QHT00357.1"/>
    </source>
</evidence>